<evidence type="ECO:0000256" key="1">
    <source>
        <dbReference type="ARBA" id="ARBA00001917"/>
    </source>
</evidence>
<evidence type="ECO:0000313" key="10">
    <source>
        <dbReference type="Proteomes" id="UP000184204"/>
    </source>
</evidence>
<proteinExistence type="inferred from homology"/>
<keyword evidence="4" id="KW-0288">FMN</keyword>
<dbReference type="GO" id="GO:0016491">
    <property type="term" value="F:oxidoreductase activity"/>
    <property type="evidence" value="ECO:0007669"/>
    <property type="project" value="UniProtKB-KW"/>
</dbReference>
<reference evidence="9" key="2">
    <citation type="submission" date="2016-01" db="EMBL/GenBank/DDBJ databases">
        <authorList>
            <person name="Poehlein A."/>
            <person name="Schlien K."/>
            <person name="Gottschalk G."/>
            <person name="Buckel W."/>
            <person name="Daniel R."/>
        </authorList>
    </citation>
    <scope>NUCLEOTIDE SEQUENCE [LARGE SCALE GENOMIC DNA]</scope>
    <source>
        <strain evidence="9">X2</strain>
    </source>
</reference>
<organism evidence="8 10">
    <name type="scientific">Anaerotignum propionicum DSM 1682</name>
    <dbReference type="NCBI Taxonomy" id="991789"/>
    <lineage>
        <taxon>Bacteria</taxon>
        <taxon>Bacillati</taxon>
        <taxon>Bacillota</taxon>
        <taxon>Clostridia</taxon>
        <taxon>Lachnospirales</taxon>
        <taxon>Anaerotignaceae</taxon>
        <taxon>Anaerotignum</taxon>
    </lineage>
</organism>
<dbReference type="AlphaFoldDB" id="A0A0X8VDX3"/>
<dbReference type="PANTHER" id="PTHR43673">
    <property type="entry name" value="NAD(P)H NITROREDUCTASE YDGI-RELATED"/>
    <property type="match status" value="1"/>
</dbReference>
<dbReference type="Gene3D" id="3.40.109.10">
    <property type="entry name" value="NADH Oxidase"/>
    <property type="match status" value="1"/>
</dbReference>
<dbReference type="PANTHER" id="PTHR43673:SF2">
    <property type="entry name" value="NITROREDUCTASE"/>
    <property type="match status" value="1"/>
</dbReference>
<dbReference type="Proteomes" id="UP000068026">
    <property type="component" value="Chromosome"/>
</dbReference>
<evidence type="ECO:0000256" key="5">
    <source>
        <dbReference type="ARBA" id="ARBA00023002"/>
    </source>
</evidence>
<feature type="domain" description="Putative nitroreductase TM1586" evidence="6">
    <location>
        <begin position="7"/>
        <end position="237"/>
    </location>
</feature>
<evidence type="ECO:0000313" key="7">
    <source>
        <dbReference type="EMBL" id="AMJ42019.1"/>
    </source>
</evidence>
<dbReference type="InterPro" id="IPR029478">
    <property type="entry name" value="TM1586_NiRdase"/>
</dbReference>
<evidence type="ECO:0000313" key="9">
    <source>
        <dbReference type="Proteomes" id="UP000068026"/>
    </source>
</evidence>
<keyword evidence="9" id="KW-1185">Reference proteome</keyword>
<dbReference type="RefSeq" id="WP_066052175.1">
    <property type="nucleotide sequence ID" value="NZ_CP014223.1"/>
</dbReference>
<reference evidence="7 9" key="1">
    <citation type="journal article" date="2016" name="Genome Announc.">
        <title>Complete Genome Sequence of the Amino Acid-Fermenting Clostridium propionicum X2 (DSM 1682).</title>
        <authorList>
            <person name="Poehlein A."/>
            <person name="Schlien K."/>
            <person name="Chowdhury N.P."/>
            <person name="Gottschalk G."/>
            <person name="Buckel W."/>
            <person name="Daniel R."/>
        </authorList>
    </citation>
    <scope>NUCLEOTIDE SEQUENCE [LARGE SCALE GENOMIC DNA]</scope>
    <source>
        <strain evidence="7 9">X2</strain>
    </source>
</reference>
<accession>A0A0X8VDX3</accession>
<keyword evidence="3" id="KW-0285">Flavoprotein</keyword>
<keyword evidence="5" id="KW-0560">Oxidoreductase</keyword>
<dbReference type="InterPro" id="IPR000415">
    <property type="entry name" value="Nitroreductase-like"/>
</dbReference>
<sequence length="272" mass="30368">MNYQTLILNTKSVRDFKKDVVKNADLKIIKDYANDCKRLVSSIDLEVRIMSNSEVYLTLDGIAGYKGHMVEAPSYIVLLSSVSDGYIQNAGYIGQELIFKATEIGVDSCWVTFTDSKAVKEKLNLVSEKEVVGIIALGFEDNKAKAVKTTLNSAYRLGLDEIVYLNEWGKGADNTTLEERGILDAFAFARLAPSAWNKQPWRFLIHGENVILAVKKGEEIYSYEEKIAAGVIMLYFQAIIDSTLFRLNWHLEEPAISGGIPGDFKVVGYCNL</sequence>
<dbReference type="KEGG" id="cpro:CPRO_24530"/>
<reference evidence="10" key="3">
    <citation type="submission" date="2016-11" db="EMBL/GenBank/DDBJ databases">
        <authorList>
            <person name="Jaros S."/>
            <person name="Januszkiewicz K."/>
            <person name="Wedrychowicz H."/>
        </authorList>
    </citation>
    <scope>NUCLEOTIDE SEQUENCE [LARGE SCALE GENOMIC DNA]</scope>
    <source>
        <strain evidence="10">DSM 1682</strain>
    </source>
</reference>
<dbReference type="EMBL" id="FQUA01000014">
    <property type="protein sequence ID" value="SHF02730.1"/>
    <property type="molecule type" value="Genomic_DNA"/>
</dbReference>
<dbReference type="Pfam" id="PF14512">
    <property type="entry name" value="TM1586_NiRdase"/>
    <property type="match status" value="1"/>
</dbReference>
<gene>
    <name evidence="7" type="ORF">CPRO_24530</name>
    <name evidence="8" type="ORF">SAMN02745151_02539</name>
</gene>
<reference evidence="8" key="4">
    <citation type="submission" date="2016-11" db="EMBL/GenBank/DDBJ databases">
        <authorList>
            <person name="Varghese N."/>
            <person name="Submissions S."/>
        </authorList>
    </citation>
    <scope>NUCLEOTIDE SEQUENCE</scope>
    <source>
        <strain evidence="8">DSM 1682</strain>
    </source>
</reference>
<dbReference type="Gene3D" id="3.40.109.30">
    <property type="entry name" value="putative nitroreductase (tm1586), domain 2"/>
    <property type="match status" value="1"/>
</dbReference>
<evidence type="ECO:0000256" key="3">
    <source>
        <dbReference type="ARBA" id="ARBA00022630"/>
    </source>
</evidence>
<evidence type="ECO:0000313" key="8">
    <source>
        <dbReference type="EMBL" id="SHF02730.1"/>
    </source>
</evidence>
<name>A0A0X8VDX3_ANAPI</name>
<evidence type="ECO:0000256" key="4">
    <source>
        <dbReference type="ARBA" id="ARBA00022643"/>
    </source>
</evidence>
<protein>
    <submittedName>
        <fullName evidence="8">Nitroreductase family protein</fullName>
    </submittedName>
</protein>
<dbReference type="EMBL" id="CP014223">
    <property type="protein sequence ID" value="AMJ42019.1"/>
    <property type="molecule type" value="Genomic_DNA"/>
</dbReference>
<comment type="similarity">
    <text evidence="2">Belongs to the nitroreductase family.</text>
</comment>
<dbReference type="SUPFAM" id="SSF55469">
    <property type="entry name" value="FMN-dependent nitroreductase-like"/>
    <property type="match status" value="2"/>
</dbReference>
<evidence type="ECO:0000256" key="2">
    <source>
        <dbReference type="ARBA" id="ARBA00007118"/>
    </source>
</evidence>
<dbReference type="Proteomes" id="UP000184204">
    <property type="component" value="Unassembled WGS sequence"/>
</dbReference>
<comment type="cofactor">
    <cofactor evidence="1">
        <name>FMN</name>
        <dbReference type="ChEBI" id="CHEBI:58210"/>
    </cofactor>
</comment>
<dbReference type="CDD" id="cd02062">
    <property type="entry name" value="Nitro_FMN_reductase"/>
    <property type="match status" value="1"/>
</dbReference>
<evidence type="ECO:0000259" key="6">
    <source>
        <dbReference type="Pfam" id="PF14512"/>
    </source>
</evidence>
<dbReference type="OrthoDB" id="9814075at2"/>